<reference evidence="11 12" key="1">
    <citation type="submission" date="2024-09" db="EMBL/GenBank/DDBJ databases">
        <authorList>
            <person name="Sun Q."/>
            <person name="Mori K."/>
        </authorList>
    </citation>
    <scope>NUCLEOTIDE SEQUENCE [LARGE SCALE GENOMIC DNA]</scope>
    <source>
        <strain evidence="11 12">CCM 4839</strain>
    </source>
</reference>
<dbReference type="RefSeq" id="WP_204817185.1">
    <property type="nucleotide sequence ID" value="NZ_JANHOF010000002.1"/>
</dbReference>
<dbReference type="InterPro" id="IPR005467">
    <property type="entry name" value="His_kinase_dom"/>
</dbReference>
<feature type="transmembrane region" description="Helical" evidence="9">
    <location>
        <begin position="159"/>
        <end position="177"/>
    </location>
</feature>
<evidence type="ECO:0000256" key="8">
    <source>
        <dbReference type="ARBA" id="ARBA00023012"/>
    </source>
</evidence>
<keyword evidence="6" id="KW-0418">Kinase</keyword>
<keyword evidence="7 11" id="KW-0067">ATP-binding</keyword>
<keyword evidence="9" id="KW-0472">Membrane</keyword>
<feature type="domain" description="Histidine kinase" evidence="10">
    <location>
        <begin position="238"/>
        <end position="448"/>
    </location>
</feature>
<evidence type="ECO:0000256" key="5">
    <source>
        <dbReference type="ARBA" id="ARBA00022741"/>
    </source>
</evidence>
<evidence type="ECO:0000259" key="10">
    <source>
        <dbReference type="PROSITE" id="PS50109"/>
    </source>
</evidence>
<protein>
    <recommendedName>
        <fullName evidence="2">histidine kinase</fullName>
        <ecNumber evidence="2">2.7.13.3</ecNumber>
    </recommendedName>
</protein>
<proteinExistence type="predicted"/>
<keyword evidence="5" id="KW-0547">Nucleotide-binding</keyword>
<evidence type="ECO:0000256" key="2">
    <source>
        <dbReference type="ARBA" id="ARBA00012438"/>
    </source>
</evidence>
<keyword evidence="8" id="KW-0902">Two-component regulatory system</keyword>
<dbReference type="PANTHER" id="PTHR43065:SF10">
    <property type="entry name" value="PEROXIDE STRESS-ACTIVATED HISTIDINE KINASE MAK3"/>
    <property type="match status" value="1"/>
</dbReference>
<keyword evidence="12" id="KW-1185">Reference proteome</keyword>
<dbReference type="PROSITE" id="PS50109">
    <property type="entry name" value="HIS_KIN"/>
    <property type="match status" value="1"/>
</dbReference>
<dbReference type="Gene3D" id="3.30.565.10">
    <property type="entry name" value="Histidine kinase-like ATPase, C-terminal domain"/>
    <property type="match status" value="1"/>
</dbReference>
<evidence type="ECO:0000313" key="12">
    <source>
        <dbReference type="Proteomes" id="UP001589818"/>
    </source>
</evidence>
<dbReference type="PANTHER" id="PTHR43065">
    <property type="entry name" value="SENSOR HISTIDINE KINASE"/>
    <property type="match status" value="1"/>
</dbReference>
<dbReference type="GO" id="GO:0005524">
    <property type="term" value="F:ATP binding"/>
    <property type="evidence" value="ECO:0007669"/>
    <property type="project" value="UniProtKB-KW"/>
</dbReference>
<comment type="caution">
    <text evidence="11">The sequence shown here is derived from an EMBL/GenBank/DDBJ whole genome shotgun (WGS) entry which is preliminary data.</text>
</comment>
<keyword evidence="4" id="KW-0808">Transferase</keyword>
<gene>
    <name evidence="11" type="ORF">ACFFJ8_32565</name>
</gene>
<accession>A0ABV6JJJ6</accession>
<feature type="transmembrane region" description="Helical" evidence="9">
    <location>
        <begin position="126"/>
        <end position="147"/>
    </location>
</feature>
<comment type="catalytic activity">
    <reaction evidence="1">
        <text>ATP + protein L-histidine = ADP + protein N-phospho-L-histidine.</text>
        <dbReference type="EC" id="2.7.13.3"/>
    </reaction>
</comment>
<dbReference type="InterPro" id="IPR036890">
    <property type="entry name" value="HATPase_C_sf"/>
</dbReference>
<feature type="transmembrane region" description="Helical" evidence="9">
    <location>
        <begin position="197"/>
        <end position="220"/>
    </location>
</feature>
<evidence type="ECO:0000256" key="4">
    <source>
        <dbReference type="ARBA" id="ARBA00022679"/>
    </source>
</evidence>
<dbReference type="Proteomes" id="UP001589818">
    <property type="component" value="Unassembled WGS sequence"/>
</dbReference>
<organism evidence="11 12">
    <name type="scientific">Paenibacillus mendelii</name>
    <dbReference type="NCBI Taxonomy" id="206163"/>
    <lineage>
        <taxon>Bacteria</taxon>
        <taxon>Bacillati</taxon>
        <taxon>Bacillota</taxon>
        <taxon>Bacilli</taxon>
        <taxon>Bacillales</taxon>
        <taxon>Paenibacillaceae</taxon>
        <taxon>Paenibacillus</taxon>
    </lineage>
</organism>
<dbReference type="EC" id="2.7.13.3" evidence="2"/>
<dbReference type="InterPro" id="IPR004358">
    <property type="entry name" value="Sig_transdc_His_kin-like_C"/>
</dbReference>
<evidence type="ECO:0000313" key="11">
    <source>
        <dbReference type="EMBL" id="MFC0396095.1"/>
    </source>
</evidence>
<evidence type="ECO:0000256" key="9">
    <source>
        <dbReference type="SAM" id="Phobius"/>
    </source>
</evidence>
<keyword evidence="9" id="KW-1133">Transmembrane helix</keyword>
<dbReference type="EMBL" id="JBHLVF010000047">
    <property type="protein sequence ID" value="MFC0396095.1"/>
    <property type="molecule type" value="Genomic_DNA"/>
</dbReference>
<evidence type="ECO:0000256" key="6">
    <source>
        <dbReference type="ARBA" id="ARBA00022777"/>
    </source>
</evidence>
<evidence type="ECO:0000256" key="7">
    <source>
        <dbReference type="ARBA" id="ARBA00022840"/>
    </source>
</evidence>
<feature type="transmembrane region" description="Helical" evidence="9">
    <location>
        <begin position="30"/>
        <end position="52"/>
    </location>
</feature>
<keyword evidence="9" id="KW-0812">Transmembrane</keyword>
<evidence type="ECO:0000256" key="1">
    <source>
        <dbReference type="ARBA" id="ARBA00000085"/>
    </source>
</evidence>
<dbReference type="Pfam" id="PF02518">
    <property type="entry name" value="HATPase_c"/>
    <property type="match status" value="1"/>
</dbReference>
<sequence length="455" mass="50268">MLFVWIALWLAAGLLLVTNRNNPVVRWLSLMSLCGGFGALASVMEGVIVSLADGARITAAQEQWLRIAQRGCSWMSYYGLPYSFLCFAASYNKEALPVTAARLLPYAALVLPLGMLALPIPEELPVHHNLLAVWAIPYTLAGGMLLLRKRGMNPAERRAHLVVIAAVLPAVLIALTMNNVMPLFGIYRMWRYNVWPIAFAFGVFIIALFNFGFLGVQLLIERRQMNYSLRAITSGTSMLNHAIKNDIGKIKLFSHKIEQAADTAELAELREDIRVIAAATSHIEAMIRSVHDRTQELQLEPKRLRLADIVREQLGAIAVLGGDRIRVYAEYDESAVTVADHAQTAEALSNVLNNAVEAMPGGGQIHIKVRSGKRGSTIEIRDDGCGIDKSHLRKVMEPFFTTKSGRTMNFGLGLAYCYQLMSRQGGELRIESELGKGTAVTFYFPAVKGKNQEPE</sequence>
<dbReference type="SMART" id="SM00387">
    <property type="entry name" value="HATPase_c"/>
    <property type="match status" value="1"/>
</dbReference>
<evidence type="ECO:0000256" key="3">
    <source>
        <dbReference type="ARBA" id="ARBA00022553"/>
    </source>
</evidence>
<feature type="transmembrane region" description="Helical" evidence="9">
    <location>
        <begin position="103"/>
        <end position="120"/>
    </location>
</feature>
<dbReference type="SUPFAM" id="SSF55874">
    <property type="entry name" value="ATPase domain of HSP90 chaperone/DNA topoisomerase II/histidine kinase"/>
    <property type="match status" value="1"/>
</dbReference>
<name>A0ABV6JJJ6_9BACL</name>
<keyword evidence="3" id="KW-0597">Phosphoprotein</keyword>
<dbReference type="InterPro" id="IPR003594">
    <property type="entry name" value="HATPase_dom"/>
</dbReference>
<dbReference type="PRINTS" id="PR00344">
    <property type="entry name" value="BCTRLSENSOR"/>
</dbReference>